<sequence length="252" mass="29339">MKFNEIDKKMRIYETSKDYNVLPGIYIVTRIDGRNFTRLTKEIHKFQAPFDCQFRDYMIETTKHLMTCGFRIIYGFTQSDEISLLFHLEDSTFGRKVRKINSILAGEASAKFTNLLGDIGCFDCRVSELPNLEAVIDYFQWRQADAHRNSLNAHCYWTLRRKGISAIEATNFLSSKTVANKNELLYNEGINYNDLPIWQKRGIGIYWEKSIKKGYNPMKDEEIETTRRSLKVDLNLPLGKEYDLLISSIVNG</sequence>
<keyword evidence="1" id="KW-0548">Nucleotidyltransferase</keyword>
<accession>A0ACB5UNX4</accession>
<protein>
    <submittedName>
        <fullName evidence="1">tRNA(His) guanylyltransferase Thg1 family protein</fullName>
    </submittedName>
</protein>
<keyword evidence="1" id="KW-0808">Transferase</keyword>
<evidence type="ECO:0000313" key="1">
    <source>
        <dbReference type="EMBL" id="GMQ64692.1"/>
    </source>
</evidence>
<dbReference type="Proteomes" id="UP001374599">
    <property type="component" value="Unassembled WGS sequence"/>
</dbReference>
<comment type="caution">
    <text evidence="1">The sequence shown here is derived from an EMBL/GenBank/DDBJ whole genome shotgun (WGS) entry which is preliminary data.</text>
</comment>
<name>A0ACB5UNX4_9FIRM</name>
<organism evidence="1 2">
    <name type="scientific">Vallitalea maricola</name>
    <dbReference type="NCBI Taxonomy" id="3074433"/>
    <lineage>
        <taxon>Bacteria</taxon>
        <taxon>Bacillati</taxon>
        <taxon>Bacillota</taxon>
        <taxon>Clostridia</taxon>
        <taxon>Lachnospirales</taxon>
        <taxon>Vallitaleaceae</taxon>
        <taxon>Vallitalea</taxon>
    </lineage>
</organism>
<proteinExistence type="predicted"/>
<keyword evidence="2" id="KW-1185">Reference proteome</keyword>
<evidence type="ECO:0000313" key="2">
    <source>
        <dbReference type="Proteomes" id="UP001374599"/>
    </source>
</evidence>
<reference evidence="1" key="1">
    <citation type="submission" date="2023-09" db="EMBL/GenBank/DDBJ databases">
        <title>Vallitalea sediminicola and Vallitalea maricola sp. nov., anaerobic bacteria isolated from marine sediment.</title>
        <authorList>
            <person name="Hirano S."/>
            <person name="Maeda A."/>
            <person name="Terahara T."/>
            <person name="Mori K."/>
            <person name="Hamada M."/>
            <person name="Matsumoto R."/>
            <person name="Kobayashi T."/>
        </authorList>
    </citation>
    <scope>NUCLEOTIDE SEQUENCE</scope>
    <source>
        <strain evidence="1">AN17-2</strain>
    </source>
</reference>
<gene>
    <name evidence="1" type="ORF">AN2V17_39300</name>
</gene>
<dbReference type="EMBL" id="BTPU01000076">
    <property type="protein sequence ID" value="GMQ64692.1"/>
    <property type="molecule type" value="Genomic_DNA"/>
</dbReference>